<dbReference type="InParanoid" id="A0A0L0HCE6"/>
<dbReference type="Pfam" id="PF15749">
    <property type="entry name" value="MRNIP"/>
    <property type="match status" value="1"/>
</dbReference>
<dbReference type="EMBL" id="KQ257460">
    <property type="protein sequence ID" value="KNC98596.1"/>
    <property type="molecule type" value="Genomic_DNA"/>
</dbReference>
<evidence type="ECO:0000313" key="4">
    <source>
        <dbReference type="Proteomes" id="UP000053201"/>
    </source>
</evidence>
<reference evidence="3 4" key="1">
    <citation type="submission" date="2009-08" db="EMBL/GenBank/DDBJ databases">
        <title>The Genome Sequence of Spizellomyces punctatus strain DAOM BR117.</title>
        <authorList>
            <consortium name="The Broad Institute Genome Sequencing Platform"/>
            <person name="Russ C."/>
            <person name="Cuomo C."/>
            <person name="Shea T."/>
            <person name="Young S.K."/>
            <person name="Zeng Q."/>
            <person name="Koehrsen M."/>
            <person name="Haas B."/>
            <person name="Borodovsky M."/>
            <person name="Guigo R."/>
            <person name="Alvarado L."/>
            <person name="Berlin A."/>
            <person name="Bochicchio J."/>
            <person name="Borenstein D."/>
            <person name="Chapman S."/>
            <person name="Chen Z."/>
            <person name="Engels R."/>
            <person name="Freedman E."/>
            <person name="Gellesch M."/>
            <person name="Goldberg J."/>
            <person name="Griggs A."/>
            <person name="Gujja S."/>
            <person name="Heiman D."/>
            <person name="Hepburn T."/>
            <person name="Howarth C."/>
            <person name="Jen D."/>
            <person name="Larson L."/>
            <person name="Lewis B."/>
            <person name="Mehta T."/>
            <person name="Park D."/>
            <person name="Pearson M."/>
            <person name="Roberts A."/>
            <person name="Saif S."/>
            <person name="Shenoy N."/>
            <person name="Sisk P."/>
            <person name="Stolte C."/>
            <person name="Sykes S."/>
            <person name="Thomson T."/>
            <person name="Walk T."/>
            <person name="White J."/>
            <person name="Yandava C."/>
            <person name="Burger G."/>
            <person name="Gray M.W."/>
            <person name="Holland P.W.H."/>
            <person name="King N."/>
            <person name="Lang F.B.F."/>
            <person name="Roger A.J."/>
            <person name="Ruiz-Trillo I."/>
            <person name="Lander E."/>
            <person name="Nusbaum C."/>
        </authorList>
    </citation>
    <scope>NUCLEOTIDE SEQUENCE [LARGE SCALE GENOMIC DNA]</scope>
    <source>
        <strain evidence="3 4">DAOM BR117</strain>
    </source>
</reference>
<dbReference type="PANTHER" id="PTHR15863:SF2">
    <property type="entry name" value="MRN COMPLEX-INTERACTING PROTEIN"/>
    <property type="match status" value="1"/>
</dbReference>
<feature type="region of interest" description="Disordered" evidence="1">
    <location>
        <begin position="222"/>
        <end position="302"/>
    </location>
</feature>
<dbReference type="GO" id="GO:0005634">
    <property type="term" value="C:nucleus"/>
    <property type="evidence" value="ECO:0007669"/>
    <property type="project" value="TreeGrafter"/>
</dbReference>
<dbReference type="Proteomes" id="UP000053201">
    <property type="component" value="Unassembled WGS sequence"/>
</dbReference>
<keyword evidence="4" id="KW-1185">Reference proteome</keyword>
<feature type="compositionally biased region" description="Acidic residues" evidence="1">
    <location>
        <begin position="283"/>
        <end position="299"/>
    </location>
</feature>
<name>A0A0L0HCE6_SPIPD</name>
<organism evidence="3 4">
    <name type="scientific">Spizellomyces punctatus (strain DAOM BR117)</name>
    <dbReference type="NCBI Taxonomy" id="645134"/>
    <lineage>
        <taxon>Eukaryota</taxon>
        <taxon>Fungi</taxon>
        <taxon>Fungi incertae sedis</taxon>
        <taxon>Chytridiomycota</taxon>
        <taxon>Chytridiomycota incertae sedis</taxon>
        <taxon>Chytridiomycetes</taxon>
        <taxon>Spizellomycetales</taxon>
        <taxon>Spizellomycetaceae</taxon>
        <taxon>Spizellomyces</taxon>
    </lineage>
</organism>
<dbReference type="PANTHER" id="PTHR15863">
    <property type="entry name" value="MRN COMPLEX-INTERACTING PROTEIN"/>
    <property type="match status" value="1"/>
</dbReference>
<sequence length="345" mass="38799">MPLYQVIQCYADACKMFQVQQAKKVQKWTCAVCGAKQGLKHVFFESTAGSDCRKAVQELNMRRVAREQKIQQQEVEGAWERHSDQQEGYGCGTYERRGCLKQKPQSPQKKWSLYLDSDEVANDAEDFVDRKVKEKTSHGRKRKSVNDAYDTLAMESVPRMHHAKSDATSEDLTPKSTFSIAPWKSRAFSKLGRSSEQLHRNPIDGMKECNAAPRTSIPVLQADRSLRPESQPSTNTPPISTSTLRQPITHIPLQPNRFSQSSAAKPSKPYTPPIKSAWSAFVDENEEDDDDFADSDDLESVTQVQQLVEPVPASVTRSVEVPCSGQTTFSAGTRLFTLSKRARQR</sequence>
<dbReference type="AlphaFoldDB" id="A0A0L0HCE6"/>
<dbReference type="GO" id="GO:0003682">
    <property type="term" value="F:chromatin binding"/>
    <property type="evidence" value="ECO:0007669"/>
    <property type="project" value="TreeGrafter"/>
</dbReference>
<dbReference type="InterPro" id="IPR032739">
    <property type="entry name" value="MRNIP"/>
</dbReference>
<feature type="domain" description="MRN complex-interacting protein N-terminal" evidence="2">
    <location>
        <begin position="6"/>
        <end position="114"/>
    </location>
</feature>
<gene>
    <name evidence="3" type="ORF">SPPG_06280</name>
</gene>
<evidence type="ECO:0000313" key="3">
    <source>
        <dbReference type="EMBL" id="KNC98596.1"/>
    </source>
</evidence>
<evidence type="ECO:0000256" key="1">
    <source>
        <dbReference type="SAM" id="MobiDB-lite"/>
    </source>
</evidence>
<dbReference type="STRING" id="645134.A0A0L0HCE6"/>
<accession>A0A0L0HCE6</accession>
<proteinExistence type="predicted"/>
<dbReference type="OrthoDB" id="5960226at2759"/>
<feature type="compositionally biased region" description="Low complexity" evidence="1">
    <location>
        <begin position="230"/>
        <end position="243"/>
    </location>
</feature>
<dbReference type="GO" id="GO:0007095">
    <property type="term" value="P:mitotic G2 DNA damage checkpoint signaling"/>
    <property type="evidence" value="ECO:0007669"/>
    <property type="project" value="TreeGrafter"/>
</dbReference>
<dbReference type="RefSeq" id="XP_016606636.1">
    <property type="nucleotide sequence ID" value="XM_016754494.1"/>
</dbReference>
<evidence type="ECO:0000259" key="2">
    <source>
        <dbReference type="Pfam" id="PF15749"/>
    </source>
</evidence>
<protein>
    <recommendedName>
        <fullName evidence="2">MRN complex-interacting protein N-terminal domain-containing protein</fullName>
    </recommendedName>
</protein>
<dbReference type="InterPro" id="IPR049472">
    <property type="entry name" value="MRNIP_N"/>
</dbReference>
<dbReference type="GeneID" id="27689603"/>
<dbReference type="VEuPathDB" id="FungiDB:SPPG_06280"/>